<keyword evidence="2" id="KW-1185">Reference proteome</keyword>
<evidence type="ECO:0000313" key="1">
    <source>
        <dbReference type="EMBL" id="KAJ7527127.1"/>
    </source>
</evidence>
<dbReference type="Proteomes" id="UP001162992">
    <property type="component" value="Chromosome 16"/>
</dbReference>
<gene>
    <name evidence="1" type="ORF">O6H91_16G038200</name>
</gene>
<evidence type="ECO:0000313" key="2">
    <source>
        <dbReference type="Proteomes" id="UP001162992"/>
    </source>
</evidence>
<protein>
    <submittedName>
        <fullName evidence="1">Uncharacterized protein</fullName>
    </submittedName>
</protein>
<accession>A0ACC2BBI2</accession>
<reference evidence="2" key="1">
    <citation type="journal article" date="2024" name="Proc. Natl. Acad. Sci. U.S.A.">
        <title>Extraordinary preservation of gene collinearity over three hundred million years revealed in homosporous lycophytes.</title>
        <authorList>
            <person name="Li C."/>
            <person name="Wickell D."/>
            <person name="Kuo L.Y."/>
            <person name="Chen X."/>
            <person name="Nie B."/>
            <person name="Liao X."/>
            <person name="Peng D."/>
            <person name="Ji J."/>
            <person name="Jenkins J."/>
            <person name="Williams M."/>
            <person name="Shu S."/>
            <person name="Plott C."/>
            <person name="Barry K."/>
            <person name="Rajasekar S."/>
            <person name="Grimwood J."/>
            <person name="Han X."/>
            <person name="Sun S."/>
            <person name="Hou Z."/>
            <person name="He W."/>
            <person name="Dai G."/>
            <person name="Sun C."/>
            <person name="Schmutz J."/>
            <person name="Leebens-Mack J.H."/>
            <person name="Li F.W."/>
            <person name="Wang L."/>
        </authorList>
    </citation>
    <scope>NUCLEOTIDE SEQUENCE [LARGE SCALE GENOMIC DNA]</scope>
    <source>
        <strain evidence="2">cv. PW_Plant_1</strain>
    </source>
</reference>
<dbReference type="EMBL" id="CM055107">
    <property type="protein sequence ID" value="KAJ7527127.1"/>
    <property type="molecule type" value="Genomic_DNA"/>
</dbReference>
<sequence>MRADGAILTNRPSSSHVNKDSPAEYASFQTSNGLFLSTGNHILLLPATPQADLYIARIEDICQDSFGKTFLQVRWFYRAKDLRHQPPSCPKSDEVYLTNYIDCQPSDSVVAKCKIVTTTHFRALKATRWSEMADALERLYLCEYRYSAETGTFTPIQDSELHVGELNDREHGATSLGTDALAMEFAEILINIEKAVSEGAKSCSWRSSRSAWIIKTKEARNVRDVVQALLDLEEGLQTFSAKRSSPSIDYITWRKTMSEVNTYELLSKYVKQFKQQIVSKTSSGFDYRTHHSFQMQGFDAAMQKKRKRCPMDLTLPKRPVRLSEGESIASLALSAANILPATAESTINKQTYQLTGCIRSGVVYEMDHRSLPPKVPIQMKSLRVVMVSEITKLHVTVKFPSTLSLRMYFKQCREGAVNEVIATSCFELQQETIMGTKPDMDEHFVMSPKTAERVLMRPVSCTEYLHQGHLKSFWFIKDILTEDNADQKNELYGIAQSMSIQVSEAPCQQTAVSEKNDVEISRTDEKLLRDEESAKSFPTTVDIMNTEDKTRYLLDSVGRDLSNSQSEIVGSCRNVNKIQKNPQALKFTDFFKDDNEGNNILETEINKGKNSVWEDVSSLGNLECAENRDVNFDELGAGIKAAAETLTQLIPETMNTRSERGIGATVNAIQVQEDEGPFQWGIRRKVSTFGRCRGQSAGSCDIGIKEYDKENGKRDKIGKENLQGRSRSKLMSLTKTTGLQKAFSLPNPSNSSTVNGGRERSDMRSQPNILKLPKDMQGRWSSERYKSAQLKLLDIMHQRGAAPGNPILRPALREEARKHIGDTGLLDHLLKHMTDTVVCNGERFRRRHNADGAMEYWLEDASLMEIRRMAGIEDPSWIPPPGWKPGDKLPERGGCIFTKGMSPSEAAEMKQLKEDVVKLKSEMQSITRQLQGSQTDMRATLEAVTDGRNLGYQNCSDKWLEDDMKGQFQIIKLKMLEIQSTLGHVQEQQQHHGKILRTFQMQLMILQNPETFSESSTRDDLQRKGGDENFVHSKGLDSILKRLDNLDMEVQKLSQENLTRYENYVTEKRTLESHLSTSWNIIAKMKEEFCTALETLGMKKLQTQQSVATPLKVSSLPILCTQSNGDFHTAPAHLWEKSSLGQPQNFGFECLKAAPHSLRSTEMMLLQNQLRNIQSPNLHHTGQASASQNCETLPQSPQASMRMPICQEQCHRKPRVQQLPNGFLWPSVGSGLHSIEDGFSPSSSISASATVCHQKGAETTRTMALPSEVSYATSYDNRAHKTNLLENSNGGHTGLTQNEQKLIRSPPSAIASLSSSSTYFPEITQPGTFLVSGNLSVDSIRYAFRDTTHVHTEAPSGQMPRTSSQGQALVEASLMHDRGPVQLQDAVCKENQSARTSANEQHDNEKTGTVTKLCLGSDQTSCSYALLQTSKMMTAVLTDQLNSSSKKQCPIAPSGSLQTQSLVASTPSSRQTHGVVQENLKQVVVSSMDIRTDPLGPAHKLAESSLHSDGLNYFLSQKSGETANAVSMSSW</sequence>
<organism evidence="1 2">
    <name type="scientific">Diphasiastrum complanatum</name>
    <name type="common">Issler's clubmoss</name>
    <name type="synonym">Lycopodium complanatum</name>
    <dbReference type="NCBI Taxonomy" id="34168"/>
    <lineage>
        <taxon>Eukaryota</taxon>
        <taxon>Viridiplantae</taxon>
        <taxon>Streptophyta</taxon>
        <taxon>Embryophyta</taxon>
        <taxon>Tracheophyta</taxon>
        <taxon>Lycopodiopsida</taxon>
        <taxon>Lycopodiales</taxon>
        <taxon>Lycopodiaceae</taxon>
        <taxon>Lycopodioideae</taxon>
        <taxon>Diphasiastrum</taxon>
    </lineage>
</organism>
<comment type="caution">
    <text evidence="1">The sequence shown here is derived from an EMBL/GenBank/DDBJ whole genome shotgun (WGS) entry which is preliminary data.</text>
</comment>
<proteinExistence type="predicted"/>
<name>A0ACC2BBI2_DIPCM</name>